<feature type="transmembrane region" description="Helical" evidence="1">
    <location>
        <begin position="93"/>
        <end position="111"/>
    </location>
</feature>
<accession>A0A1B0C4D8</accession>
<keyword evidence="3" id="KW-1185">Reference proteome</keyword>
<dbReference type="EnsemblMetazoa" id="GPPI048818-RA">
    <property type="protein sequence ID" value="GPPI048818-PA"/>
    <property type="gene ID" value="GPPI048818"/>
</dbReference>
<dbReference type="AlphaFoldDB" id="A0A1B0C4D8"/>
<name>A0A1B0C4D8_9MUSC</name>
<dbReference type="VEuPathDB" id="VectorBase:GPPI048818"/>
<dbReference type="EMBL" id="JXJN01025422">
    <property type="status" value="NOT_ANNOTATED_CDS"/>
    <property type="molecule type" value="Genomic_DNA"/>
</dbReference>
<reference evidence="3" key="1">
    <citation type="submission" date="2015-01" db="EMBL/GenBank/DDBJ databases">
        <authorList>
            <person name="Aksoy S."/>
            <person name="Warren W."/>
            <person name="Wilson R.K."/>
        </authorList>
    </citation>
    <scope>NUCLEOTIDE SEQUENCE [LARGE SCALE GENOMIC DNA]</scope>
    <source>
        <strain evidence="3">IAEA</strain>
    </source>
</reference>
<dbReference type="Proteomes" id="UP000092460">
    <property type="component" value="Unassembled WGS sequence"/>
</dbReference>
<keyword evidence="1" id="KW-0472">Membrane</keyword>
<organism evidence="2 3">
    <name type="scientific">Glossina palpalis gambiensis</name>
    <dbReference type="NCBI Taxonomy" id="67801"/>
    <lineage>
        <taxon>Eukaryota</taxon>
        <taxon>Metazoa</taxon>
        <taxon>Ecdysozoa</taxon>
        <taxon>Arthropoda</taxon>
        <taxon>Hexapoda</taxon>
        <taxon>Insecta</taxon>
        <taxon>Pterygota</taxon>
        <taxon>Neoptera</taxon>
        <taxon>Endopterygota</taxon>
        <taxon>Diptera</taxon>
        <taxon>Brachycera</taxon>
        <taxon>Muscomorpha</taxon>
        <taxon>Hippoboscoidea</taxon>
        <taxon>Glossinidae</taxon>
        <taxon>Glossina</taxon>
    </lineage>
</organism>
<evidence type="ECO:0000313" key="3">
    <source>
        <dbReference type="Proteomes" id="UP000092460"/>
    </source>
</evidence>
<sequence length="112" mass="13185">MYDEYCITLTFVVTRIADRLAELRTSDLHLIAGFRTNITSPGGQMLFSFKRVKDRSYFNTGFIIFYGCISEFFMQYVLLPICLYLHLGICHTLYIYVRNIYRLIIIFALLLT</sequence>
<keyword evidence="1" id="KW-0812">Transmembrane</keyword>
<keyword evidence="1" id="KW-1133">Transmembrane helix</keyword>
<feature type="transmembrane region" description="Helical" evidence="1">
    <location>
        <begin position="63"/>
        <end position="87"/>
    </location>
</feature>
<evidence type="ECO:0000256" key="1">
    <source>
        <dbReference type="SAM" id="Phobius"/>
    </source>
</evidence>
<evidence type="ECO:0000313" key="2">
    <source>
        <dbReference type="EnsemblMetazoa" id="GPPI048818-PA"/>
    </source>
</evidence>
<reference evidence="2" key="2">
    <citation type="submission" date="2020-05" db="UniProtKB">
        <authorList>
            <consortium name="EnsemblMetazoa"/>
        </authorList>
    </citation>
    <scope>IDENTIFICATION</scope>
    <source>
        <strain evidence="2">IAEA</strain>
    </source>
</reference>
<proteinExistence type="predicted"/>
<protein>
    <submittedName>
        <fullName evidence="2">Uncharacterized protein</fullName>
    </submittedName>
</protein>